<dbReference type="HOGENOM" id="CLU_096028_0_3_9"/>
<feature type="transmembrane region" description="Helical" evidence="1">
    <location>
        <begin position="40"/>
        <end position="60"/>
    </location>
</feature>
<proteinExistence type="predicted"/>
<evidence type="ECO:0000259" key="2">
    <source>
        <dbReference type="Pfam" id="PF04892"/>
    </source>
</evidence>
<dbReference type="NCBIfam" id="NF037970">
    <property type="entry name" value="vanZ_1"/>
    <property type="match status" value="1"/>
</dbReference>
<evidence type="ECO:0000313" key="4">
    <source>
        <dbReference type="Proteomes" id="UP000003136"/>
    </source>
</evidence>
<comment type="caution">
    <text evidence="3">The sequence shown here is derived from an EMBL/GenBank/DDBJ whole genome shotgun (WGS) entry which is preliminary data.</text>
</comment>
<keyword evidence="1" id="KW-0472">Membrane</keyword>
<name>B7ATK6_9FIRM</name>
<feature type="transmembrane region" description="Helical" evidence="1">
    <location>
        <begin position="117"/>
        <end position="150"/>
    </location>
</feature>
<protein>
    <recommendedName>
        <fullName evidence="2">VanZ-like domain-containing protein</fullName>
    </recommendedName>
</protein>
<organism evidence="3 4">
    <name type="scientific">[Bacteroides] pectinophilus ATCC 43243</name>
    <dbReference type="NCBI Taxonomy" id="483218"/>
    <lineage>
        <taxon>Bacteria</taxon>
        <taxon>Bacillati</taxon>
        <taxon>Bacillota</taxon>
        <taxon>Clostridia</taxon>
        <taxon>Eubacteriales</taxon>
    </lineage>
</organism>
<keyword evidence="1" id="KW-1133">Transmembrane helix</keyword>
<accession>B7ATK6</accession>
<gene>
    <name evidence="3" type="ORF">BACPEC_01478</name>
</gene>
<keyword evidence="4" id="KW-1185">Reference proteome</keyword>
<dbReference type="Proteomes" id="UP000003136">
    <property type="component" value="Unassembled WGS sequence"/>
</dbReference>
<evidence type="ECO:0000313" key="3">
    <source>
        <dbReference type="EMBL" id="EEC56990.1"/>
    </source>
</evidence>
<dbReference type="eggNOG" id="COG5652">
    <property type="taxonomic scope" value="Bacteria"/>
</dbReference>
<dbReference type="EMBL" id="ABVQ01000036">
    <property type="protein sequence ID" value="EEC56990.1"/>
    <property type="molecule type" value="Genomic_DNA"/>
</dbReference>
<dbReference type="InterPro" id="IPR006976">
    <property type="entry name" value="VanZ-like"/>
</dbReference>
<feature type="domain" description="VanZ-like" evidence="2">
    <location>
        <begin position="47"/>
        <end position="185"/>
    </location>
</feature>
<keyword evidence="1" id="KW-0812">Transmembrane</keyword>
<sequence>MCIKHADTCFMHIFLRRQRTGLQICLQPDYACGMGIYMKWLIRIAAWIPAIVMAVMIGSFSGQDGNESQGLSNRVAECIVLTAEKVNIVSPEDDYERQRMIEDLQFPIRKCAHMTEYAVFTCFVLIGFYAWGQRGAMLYVMGLAVTFLYASSDEIHQLFIPGRSGQFTDVLIDTSGGLAAILVVMAAAARIRKHNDMNT</sequence>
<dbReference type="STRING" id="483218.BACPEC_01478"/>
<dbReference type="AlphaFoldDB" id="B7ATK6"/>
<reference evidence="3 4" key="1">
    <citation type="submission" date="2008-11" db="EMBL/GenBank/DDBJ databases">
        <title>Draft genome sequence of Bacteroides pectinophilus (ATCC 43243).</title>
        <authorList>
            <person name="Sudarsanam P."/>
            <person name="Ley R."/>
            <person name="Guruge J."/>
            <person name="Turnbaugh P.J."/>
            <person name="Mahowald M."/>
            <person name="Liep D."/>
            <person name="Gordon J."/>
        </authorList>
    </citation>
    <scope>NUCLEOTIDE SEQUENCE [LARGE SCALE GENOMIC DNA]</scope>
    <source>
        <strain evidence="3 4">ATCC 43243</strain>
    </source>
</reference>
<dbReference type="Pfam" id="PF04892">
    <property type="entry name" value="VanZ"/>
    <property type="match status" value="1"/>
</dbReference>
<feature type="transmembrane region" description="Helical" evidence="1">
    <location>
        <begin position="170"/>
        <end position="189"/>
    </location>
</feature>
<reference evidence="3 4" key="2">
    <citation type="submission" date="2008-11" db="EMBL/GenBank/DDBJ databases">
        <authorList>
            <person name="Fulton L."/>
            <person name="Clifton S."/>
            <person name="Fulton B."/>
            <person name="Xu J."/>
            <person name="Minx P."/>
            <person name="Pepin K.H."/>
            <person name="Johnson M."/>
            <person name="Bhonagiri V."/>
            <person name="Nash W.E."/>
            <person name="Mardis E.R."/>
            <person name="Wilson R.K."/>
        </authorList>
    </citation>
    <scope>NUCLEOTIDE SEQUENCE [LARGE SCALE GENOMIC DNA]</scope>
    <source>
        <strain evidence="3 4">ATCC 43243</strain>
    </source>
</reference>
<evidence type="ECO:0000256" key="1">
    <source>
        <dbReference type="SAM" id="Phobius"/>
    </source>
</evidence>